<dbReference type="EMBL" id="JBHSAJ010000037">
    <property type="protein sequence ID" value="MFC3935654.1"/>
    <property type="molecule type" value="Genomic_DNA"/>
</dbReference>
<keyword evidence="3" id="KW-1185">Reference proteome</keyword>
<name>A0ABV8DB15_9BURK</name>
<sequence>MIVDPDFFDHWRTRMVADMLKDQLAPVYIMRLWAHCQNRKGDVFDIPAAGLKALCQFPGAAQDLEEALIAAEYIARDGLTVTVTGWAEKNAALLAAWENGNKGGRPKKNPKQTDGQPEENPPVTHGLPMANPSLTQTKPIRVDKRREERNTPPTPHGGFAEFWAAFPKKVGRDAALKAFEKRKPDADLLARMLAAIAAQAASEQWRKDGGQFIPNPATWLNQARWEDAGVHLGGSGPRRDSDEYAALHRNASWWRDAGFDSVWSAISAKCWHNTAHQFRDGKRVEVAA</sequence>
<accession>A0ABV8DB15</accession>
<protein>
    <recommendedName>
        <fullName evidence="4">Replication protein</fullName>
    </recommendedName>
</protein>
<dbReference type="Proteomes" id="UP001595693">
    <property type="component" value="Unassembled WGS sequence"/>
</dbReference>
<evidence type="ECO:0008006" key="4">
    <source>
        <dbReference type="Google" id="ProtNLM"/>
    </source>
</evidence>
<proteinExistence type="predicted"/>
<dbReference type="RefSeq" id="WP_252635552.1">
    <property type="nucleotide sequence ID" value="NZ_JAMXAX010000009.1"/>
</dbReference>
<comment type="caution">
    <text evidence="2">The sequence shown here is derived from an EMBL/GenBank/DDBJ whole genome shotgun (WGS) entry which is preliminary data.</text>
</comment>
<organism evidence="2 3">
    <name type="scientific">Acidovorax facilis</name>
    <dbReference type="NCBI Taxonomy" id="12917"/>
    <lineage>
        <taxon>Bacteria</taxon>
        <taxon>Pseudomonadati</taxon>
        <taxon>Pseudomonadota</taxon>
        <taxon>Betaproteobacteria</taxon>
        <taxon>Burkholderiales</taxon>
        <taxon>Comamonadaceae</taxon>
        <taxon>Acidovorax</taxon>
    </lineage>
</organism>
<evidence type="ECO:0000256" key="1">
    <source>
        <dbReference type="SAM" id="MobiDB-lite"/>
    </source>
</evidence>
<evidence type="ECO:0000313" key="3">
    <source>
        <dbReference type="Proteomes" id="UP001595693"/>
    </source>
</evidence>
<feature type="region of interest" description="Disordered" evidence="1">
    <location>
        <begin position="97"/>
        <end position="160"/>
    </location>
</feature>
<feature type="compositionally biased region" description="Basic and acidic residues" evidence="1">
    <location>
        <begin position="140"/>
        <end position="150"/>
    </location>
</feature>
<gene>
    <name evidence="2" type="ORF">ACFOW3_13615</name>
</gene>
<reference evidence="3" key="1">
    <citation type="journal article" date="2019" name="Int. J. Syst. Evol. Microbiol.">
        <title>The Global Catalogue of Microorganisms (GCM) 10K type strain sequencing project: providing services to taxonomists for standard genome sequencing and annotation.</title>
        <authorList>
            <consortium name="The Broad Institute Genomics Platform"/>
            <consortium name="The Broad Institute Genome Sequencing Center for Infectious Disease"/>
            <person name="Wu L."/>
            <person name="Ma J."/>
        </authorList>
    </citation>
    <scope>NUCLEOTIDE SEQUENCE [LARGE SCALE GENOMIC DNA]</scope>
    <source>
        <strain evidence="3">CCUG 2113</strain>
    </source>
</reference>
<evidence type="ECO:0000313" key="2">
    <source>
        <dbReference type="EMBL" id="MFC3935654.1"/>
    </source>
</evidence>